<evidence type="ECO:0000313" key="2">
    <source>
        <dbReference type="Proteomes" id="UP000281028"/>
    </source>
</evidence>
<evidence type="ECO:0008006" key="3">
    <source>
        <dbReference type="Google" id="ProtNLM"/>
    </source>
</evidence>
<comment type="caution">
    <text evidence="1">The sequence shown here is derived from an EMBL/GenBank/DDBJ whole genome shotgun (WGS) entry which is preliminary data.</text>
</comment>
<keyword evidence="2" id="KW-1185">Reference proteome</keyword>
<dbReference type="Gene3D" id="3.40.1000.10">
    <property type="entry name" value="Mog1/PsbP, alpha/beta/alpha sandwich"/>
    <property type="match status" value="1"/>
</dbReference>
<proteinExistence type="predicted"/>
<dbReference type="AlphaFoldDB" id="A0A9Q5DCR1"/>
<dbReference type="EMBL" id="RIAR02000001">
    <property type="protein sequence ID" value="NSL89252.1"/>
    <property type="molecule type" value="Genomic_DNA"/>
</dbReference>
<organism evidence="1 2">
    <name type="scientific">Chitinophaga solisilvae</name>
    <dbReference type="NCBI Taxonomy" id="1233460"/>
    <lineage>
        <taxon>Bacteria</taxon>
        <taxon>Pseudomonadati</taxon>
        <taxon>Bacteroidota</taxon>
        <taxon>Chitinophagia</taxon>
        <taxon>Chitinophagales</taxon>
        <taxon>Chitinophagaceae</taxon>
        <taxon>Chitinophaga</taxon>
    </lineage>
</organism>
<accession>A0A9Q5DCR1</accession>
<sequence>MYVPAGWTTHREQHYGIDYYFLSAPKTQEDPNTNINVITESMRHLTLEEFTRKAQEGLLRAIPSAIIHNQGNITANGVNGAWYKYSMTPRGIDVTLIAYIFPKDSVAYIITAGTQTKDADNYRQTFDKVARSFKFDK</sequence>
<reference evidence="1" key="1">
    <citation type="submission" date="2020-05" db="EMBL/GenBank/DDBJ databases">
        <title>Chitinophaga laudate sp. nov., isolated from a tropical peat swamp.</title>
        <authorList>
            <person name="Goh C.B.S."/>
            <person name="Lee M.S."/>
            <person name="Parimannan S."/>
            <person name="Pasbakhsh P."/>
            <person name="Yule C.M."/>
            <person name="Rajandas H."/>
            <person name="Loke S."/>
            <person name="Croft L."/>
            <person name="Tan J.B.L."/>
        </authorList>
    </citation>
    <scope>NUCLEOTIDE SEQUENCE</scope>
    <source>
        <strain evidence="1">Mgbs1</strain>
    </source>
</reference>
<dbReference type="OrthoDB" id="673905at2"/>
<name>A0A9Q5DCR1_9BACT</name>
<gene>
    <name evidence="1" type="ORF">ECE50_020590</name>
</gene>
<dbReference type="Proteomes" id="UP000281028">
    <property type="component" value="Unassembled WGS sequence"/>
</dbReference>
<protein>
    <recommendedName>
        <fullName evidence="3">DUF1795 domain-containing protein</fullName>
    </recommendedName>
</protein>
<evidence type="ECO:0000313" key="1">
    <source>
        <dbReference type="EMBL" id="NSL89252.1"/>
    </source>
</evidence>